<proteinExistence type="predicted"/>
<dbReference type="AlphaFoldDB" id="A0A5N6E0T8"/>
<dbReference type="EMBL" id="ML734940">
    <property type="protein sequence ID" value="KAB8210969.1"/>
    <property type="molecule type" value="Genomic_DNA"/>
</dbReference>
<accession>A0A5N6E0T8</accession>
<dbReference type="Proteomes" id="UP000326532">
    <property type="component" value="Unassembled WGS sequence"/>
</dbReference>
<dbReference type="PANTHER" id="PTHR38795">
    <property type="entry name" value="DUF6604 DOMAIN-CONTAINING PROTEIN"/>
    <property type="match status" value="1"/>
</dbReference>
<name>A0A5N6E0T8_ASPPA</name>
<dbReference type="PANTHER" id="PTHR38795:SF1">
    <property type="entry name" value="DUF6604 DOMAIN-CONTAINING PROTEIN"/>
    <property type="match status" value="1"/>
</dbReference>
<protein>
    <submittedName>
        <fullName evidence="1">Uncharacterized protein</fullName>
    </submittedName>
</protein>
<organism evidence="1 2">
    <name type="scientific">Aspergillus parasiticus</name>
    <dbReference type="NCBI Taxonomy" id="5067"/>
    <lineage>
        <taxon>Eukaryota</taxon>
        <taxon>Fungi</taxon>
        <taxon>Dikarya</taxon>
        <taxon>Ascomycota</taxon>
        <taxon>Pezizomycotina</taxon>
        <taxon>Eurotiomycetes</taxon>
        <taxon>Eurotiomycetidae</taxon>
        <taxon>Eurotiales</taxon>
        <taxon>Aspergillaceae</taxon>
        <taxon>Aspergillus</taxon>
        <taxon>Aspergillus subgen. Circumdati</taxon>
    </lineage>
</organism>
<keyword evidence="2" id="KW-1185">Reference proteome</keyword>
<sequence length="104" mass="11650">MHGAPSYTYHLYNAVRQEKLLQGEWLDMDLIMGLEAGVFVGGLPRTPEDYLKRLTLSIGYSASAYTKNKRRISPQASARGRLQKLAPVSQMLRARYCDGSGQTE</sequence>
<evidence type="ECO:0000313" key="2">
    <source>
        <dbReference type="Proteomes" id="UP000326532"/>
    </source>
</evidence>
<gene>
    <name evidence="1" type="ORF">BDV34DRAFT_220144</name>
</gene>
<dbReference type="VEuPathDB" id="FungiDB:BDV34DRAFT_220144"/>
<reference evidence="1 2" key="1">
    <citation type="submission" date="2019-04" db="EMBL/GenBank/DDBJ databases">
        <title>Fungal friends and foes A comparative genomics study of 23 Aspergillus species from section Flavi.</title>
        <authorList>
            <consortium name="DOE Joint Genome Institute"/>
            <person name="Kjaerbolling I."/>
            <person name="Vesth T.C."/>
            <person name="Frisvad J.C."/>
            <person name="Nybo J.L."/>
            <person name="Theobald S."/>
            <person name="Kildgaard S."/>
            <person name="Petersen T.I."/>
            <person name="Kuo A."/>
            <person name="Sato A."/>
            <person name="Lyhne E.K."/>
            <person name="Kogle M.E."/>
            <person name="Wiebenga A."/>
            <person name="Kun R.S."/>
            <person name="Lubbers R.J."/>
            <person name="Makela M.R."/>
            <person name="Barry K."/>
            <person name="Chovatia M."/>
            <person name="Clum A."/>
            <person name="Daum C."/>
            <person name="Haridas S."/>
            <person name="He G."/>
            <person name="LaButti K."/>
            <person name="Lipzen A."/>
            <person name="Mondo S."/>
            <person name="Pangilinan J."/>
            <person name="Riley R."/>
            <person name="Salamov A."/>
            <person name="Simmons B.A."/>
            <person name="Magnuson J.K."/>
            <person name="Henrissat B."/>
            <person name="Mortensen U.H."/>
            <person name="Larsen T.O."/>
            <person name="De vries R.P."/>
            <person name="Grigoriev I.V."/>
            <person name="Machida M."/>
            <person name="Baker S.E."/>
            <person name="Andersen M.R."/>
        </authorList>
    </citation>
    <scope>NUCLEOTIDE SEQUENCE [LARGE SCALE GENOMIC DNA]</scope>
    <source>
        <strain evidence="1 2">CBS 117618</strain>
    </source>
</reference>
<evidence type="ECO:0000313" key="1">
    <source>
        <dbReference type="EMBL" id="KAB8210969.1"/>
    </source>
</evidence>